<dbReference type="Pfam" id="PF05105">
    <property type="entry name" value="Phage_holin_4_1"/>
    <property type="match status" value="1"/>
</dbReference>
<keyword evidence="2 5" id="KW-0812">Transmembrane</keyword>
<evidence type="ECO:0000256" key="4">
    <source>
        <dbReference type="ARBA" id="ARBA00023136"/>
    </source>
</evidence>
<comment type="subcellular location">
    <subcellularLocation>
        <location evidence="1">Host membrane</location>
        <topology evidence="1">Multi-pass membrane protein</topology>
    </subcellularLocation>
</comment>
<evidence type="ECO:0000313" key="6">
    <source>
        <dbReference type="EMBL" id="DAE92274.1"/>
    </source>
</evidence>
<evidence type="ECO:0000256" key="3">
    <source>
        <dbReference type="ARBA" id="ARBA00022989"/>
    </source>
</evidence>
<accession>A0A8S5RSE8</accession>
<sequence>MKENTIKAALAAALGALCAYGIQLLVPVLVLLVVMVLDYITGMTKAWNAGELSSRVGLWGILKKVGYLVIVGVACVVDWLLRYGADTLGWDWPVEFLFASIVIIWLVINELLSILENVSAIGAPVPGFLQALLKKLKVHTEDTAEENLPGEENSDE</sequence>
<feature type="transmembrane region" description="Helical" evidence="5">
    <location>
        <begin position="57"/>
        <end position="81"/>
    </location>
</feature>
<protein>
    <submittedName>
        <fullName evidence="6">Holin</fullName>
    </submittedName>
</protein>
<feature type="transmembrane region" description="Helical" evidence="5">
    <location>
        <begin position="12"/>
        <end position="37"/>
    </location>
</feature>
<name>A0A8S5RSE8_9CAUD</name>
<dbReference type="GO" id="GO:0033644">
    <property type="term" value="C:host cell membrane"/>
    <property type="evidence" value="ECO:0007669"/>
    <property type="project" value="UniProtKB-SubCell"/>
</dbReference>
<keyword evidence="3 5" id="KW-1133">Transmembrane helix</keyword>
<evidence type="ECO:0000256" key="2">
    <source>
        <dbReference type="ARBA" id="ARBA00022692"/>
    </source>
</evidence>
<organism evidence="6">
    <name type="scientific">Siphoviridae sp. ctFBb37</name>
    <dbReference type="NCBI Taxonomy" id="2827565"/>
    <lineage>
        <taxon>Viruses</taxon>
        <taxon>Duplodnaviria</taxon>
        <taxon>Heunggongvirae</taxon>
        <taxon>Uroviricota</taxon>
        <taxon>Caudoviricetes</taxon>
    </lineage>
</organism>
<dbReference type="InterPro" id="IPR006480">
    <property type="entry name" value="Phage_holin_4_1"/>
</dbReference>
<dbReference type="NCBIfam" id="TIGR01593">
    <property type="entry name" value="holin_tox_secr"/>
    <property type="match status" value="1"/>
</dbReference>
<proteinExistence type="predicted"/>
<evidence type="ECO:0000256" key="1">
    <source>
        <dbReference type="ARBA" id="ARBA00004301"/>
    </source>
</evidence>
<feature type="transmembrane region" description="Helical" evidence="5">
    <location>
        <begin position="88"/>
        <end position="108"/>
    </location>
</feature>
<reference evidence="6" key="1">
    <citation type="journal article" date="2021" name="Proc. Natl. Acad. Sci. U.S.A.">
        <title>A Catalog of Tens of Thousands of Viruses from Human Metagenomes Reveals Hidden Associations with Chronic Diseases.</title>
        <authorList>
            <person name="Tisza M.J."/>
            <person name="Buck C.B."/>
        </authorList>
    </citation>
    <scope>NUCLEOTIDE SEQUENCE</scope>
    <source>
        <strain evidence="6">CtFBb37</strain>
    </source>
</reference>
<dbReference type="EMBL" id="BK057796">
    <property type="protein sequence ID" value="DAE92274.1"/>
    <property type="molecule type" value="Genomic_DNA"/>
</dbReference>
<keyword evidence="4 5" id="KW-0472">Membrane</keyword>
<evidence type="ECO:0000256" key="5">
    <source>
        <dbReference type="SAM" id="Phobius"/>
    </source>
</evidence>